<dbReference type="Proteomes" id="UP001519535">
    <property type="component" value="Unassembled WGS sequence"/>
</dbReference>
<proteinExistence type="predicted"/>
<keyword evidence="2" id="KW-1185">Reference proteome</keyword>
<sequence length="296" mass="31849">MNVITETTLTASGIVNAALDEMEADVRTRLLGDDTRTAALYELLTIPGQIDGLTVDVVRDREDELLEALESGVQEALDGGAVAEDYDGSGGLIQFGIGAALEVLEDTKLSTDEIEGLAESLIGDRAAFRVTEDGDEITVKFAELVTDFNDEGYSYFVPHTSLDEFRTFVMDNTDSGTVEVSVSVFMDKSEAEDAITQAYTGFRVSIDDALDALRDESVDDLNRAVKAAAAAITADPEARDDYPTEGGTWGFTGNGDDLIVVWVMDDTVYGEAYPPHASTPAQPHIEPWALDEAEIA</sequence>
<comment type="caution">
    <text evidence="1">The sequence shown here is derived from an EMBL/GenBank/DDBJ whole genome shotgun (WGS) entry which is preliminary data.</text>
</comment>
<evidence type="ECO:0000313" key="1">
    <source>
        <dbReference type="EMBL" id="MBS9535065.1"/>
    </source>
</evidence>
<gene>
    <name evidence="1" type="ORF">KIH27_15870</name>
</gene>
<protein>
    <submittedName>
        <fullName evidence="1">Uncharacterized protein</fullName>
    </submittedName>
</protein>
<evidence type="ECO:0000313" key="2">
    <source>
        <dbReference type="Proteomes" id="UP001519535"/>
    </source>
</evidence>
<dbReference type="EMBL" id="JAHCLR010000035">
    <property type="protein sequence ID" value="MBS9535065.1"/>
    <property type="molecule type" value="Genomic_DNA"/>
</dbReference>
<accession>A0ABS5RL76</accession>
<organism evidence="1 2">
    <name type="scientific">Mycolicibacter acidiphilus</name>
    <dbReference type="NCBI Taxonomy" id="2835306"/>
    <lineage>
        <taxon>Bacteria</taxon>
        <taxon>Bacillati</taxon>
        <taxon>Actinomycetota</taxon>
        <taxon>Actinomycetes</taxon>
        <taxon>Mycobacteriales</taxon>
        <taxon>Mycobacteriaceae</taxon>
        <taxon>Mycolicibacter</taxon>
    </lineage>
</organism>
<reference evidence="1 2" key="1">
    <citation type="submission" date="2021-05" db="EMBL/GenBank/DDBJ databases">
        <title>Mycobacterium acidophilum sp. nov., an extremely acid-tolerant member of the genus Mycobacterium.</title>
        <authorList>
            <person name="Xia J."/>
        </authorList>
    </citation>
    <scope>NUCLEOTIDE SEQUENCE [LARGE SCALE GENOMIC DNA]</scope>
    <source>
        <strain evidence="1 2">M1</strain>
    </source>
</reference>
<dbReference type="RefSeq" id="WP_214093929.1">
    <property type="nucleotide sequence ID" value="NZ_JAHCLR010000035.1"/>
</dbReference>
<name>A0ABS5RL76_9MYCO</name>